<proteinExistence type="inferred from homology"/>
<evidence type="ECO:0000256" key="1">
    <source>
        <dbReference type="ARBA" id="ARBA00010945"/>
    </source>
</evidence>
<dbReference type="GO" id="GO:0003887">
    <property type="term" value="F:DNA-directed DNA polymerase activity"/>
    <property type="evidence" value="ECO:0007669"/>
    <property type="project" value="TreeGrafter"/>
</dbReference>
<evidence type="ECO:0000313" key="4">
    <source>
        <dbReference type="EMBL" id="NEG69428.1"/>
    </source>
</evidence>
<keyword evidence="5" id="KW-1185">Reference proteome</keyword>
<dbReference type="AlphaFoldDB" id="A0A6I5MXW2"/>
<accession>A0A6I5MXW2</accession>
<dbReference type="Pfam" id="PF11799">
    <property type="entry name" value="IMS_C"/>
    <property type="match status" value="1"/>
</dbReference>
<dbReference type="InterPro" id="IPR001126">
    <property type="entry name" value="UmuC"/>
</dbReference>
<name>A0A6I5MXW2_9BIFI</name>
<dbReference type="EMBL" id="VYSG01000001">
    <property type="protein sequence ID" value="NEG69428.1"/>
    <property type="molecule type" value="Genomic_DNA"/>
</dbReference>
<dbReference type="PROSITE" id="PS50173">
    <property type="entry name" value="UMUC"/>
    <property type="match status" value="1"/>
</dbReference>
<dbReference type="GO" id="GO:0042276">
    <property type="term" value="P:error-prone translesion synthesis"/>
    <property type="evidence" value="ECO:0007669"/>
    <property type="project" value="TreeGrafter"/>
</dbReference>
<evidence type="ECO:0000313" key="5">
    <source>
        <dbReference type="Proteomes" id="UP000469292"/>
    </source>
</evidence>
<protein>
    <submittedName>
        <fullName evidence="4">Type VI secretion protein ImpB</fullName>
    </submittedName>
</protein>
<dbReference type="InterPro" id="IPR017961">
    <property type="entry name" value="DNA_pol_Y-fam_little_finger"/>
</dbReference>
<dbReference type="GO" id="GO:0009432">
    <property type="term" value="P:SOS response"/>
    <property type="evidence" value="ECO:0007669"/>
    <property type="project" value="TreeGrafter"/>
</dbReference>
<dbReference type="Pfam" id="PF00817">
    <property type="entry name" value="IMS"/>
    <property type="match status" value="1"/>
</dbReference>
<comment type="function">
    <text evidence="2">Poorly processive, error-prone DNA polymerase involved in untargeted mutagenesis. Copies undamaged DNA at stalled replication forks, which arise in vivo from mismatched or misaligned primer ends. These misaligned primers can be extended by PolIV. Exhibits no 3'-5' exonuclease (proofreading) activity. May be involved in translesional synthesis, in conjunction with the beta clamp from PolIII.</text>
</comment>
<dbReference type="RefSeq" id="WP_163226995.1">
    <property type="nucleotide sequence ID" value="NZ_VYSG01000001.1"/>
</dbReference>
<gene>
    <name evidence="4" type="ORF">F6S87_02060</name>
</gene>
<organism evidence="4 5">
    <name type="scientific">Bifidobacterium choloepi</name>
    <dbReference type="NCBI Taxonomy" id="2614131"/>
    <lineage>
        <taxon>Bacteria</taxon>
        <taxon>Bacillati</taxon>
        <taxon>Actinomycetota</taxon>
        <taxon>Actinomycetes</taxon>
        <taxon>Bifidobacteriales</taxon>
        <taxon>Bifidobacteriaceae</taxon>
        <taxon>Bifidobacterium</taxon>
    </lineage>
</organism>
<dbReference type="Gene3D" id="3.30.70.270">
    <property type="match status" value="1"/>
</dbReference>
<dbReference type="InterPro" id="IPR043128">
    <property type="entry name" value="Rev_trsase/Diguanyl_cyclase"/>
</dbReference>
<dbReference type="InterPro" id="IPR043502">
    <property type="entry name" value="DNA/RNA_pol_sf"/>
</dbReference>
<evidence type="ECO:0000259" key="3">
    <source>
        <dbReference type="PROSITE" id="PS50173"/>
    </source>
</evidence>
<reference evidence="4 5" key="1">
    <citation type="submission" date="2019-09" db="EMBL/GenBank/DDBJ databases">
        <title>Phylogenetic characterization of a novel taxon of the genus Bifidobacterium: Bifidobacterium choloepi sp. nov.</title>
        <authorList>
            <person name="Modesto M."/>
            <person name="Satti M."/>
        </authorList>
    </citation>
    <scope>NUCLEOTIDE SEQUENCE [LARGE SCALE GENOMIC DNA]</scope>
    <source>
        <strain evidence="4 5">BRDM6</strain>
    </source>
</reference>
<dbReference type="PANTHER" id="PTHR11076">
    <property type="entry name" value="DNA REPAIR POLYMERASE UMUC / TRANSFERASE FAMILY MEMBER"/>
    <property type="match status" value="1"/>
</dbReference>
<evidence type="ECO:0000256" key="2">
    <source>
        <dbReference type="ARBA" id="ARBA00025589"/>
    </source>
</evidence>
<dbReference type="GO" id="GO:0005829">
    <property type="term" value="C:cytosol"/>
    <property type="evidence" value="ECO:0007669"/>
    <property type="project" value="TreeGrafter"/>
</dbReference>
<sequence>MAEPRTYLAIDLKSFYASAECASMGLDPLATNLVVADASRTDKTICLAVSPTLKAYGIAGRPRLFEVKRIMQQVNERRRLRAPGRRLSGNSVNAAQLAANPALEAGFVVAKPRMAYYLETSAKIYGIYLDYASADDIHVYSVDEVFIDVTHYLGYYGCTAHELARRIVADICAVTGITATAGIGTNLYLAKVAMDIVAKHIPADRDGVRIAELDETSYRRRLWSHRPLTDFWRVGRGTARKLEHAGLWTMGDIARCSLGAPGEAYNEDMLYRMFGVNAELLIDHAWGWEPVTIADIKAYRPSVRSHGDGQVLPRPYRFAEARNVACEMADRIALDLVEKQSTGDRVALAVHYDGSSLAPGLGGRGADGMPRGRGAYDGPLSYDRYGRPRPKGVHGSMDLGRFTSSARAIREATGSLFDRIVDPSLAVRRITVEICHVRGPGEGGYEQPGLFDESGAADDRQDIAVQRAVLDIKKKFGGNAVIKGMDLDEGATGIQRNNQIGGHAA</sequence>
<dbReference type="InterPro" id="IPR050116">
    <property type="entry name" value="DNA_polymerase-Y"/>
</dbReference>
<dbReference type="PANTHER" id="PTHR11076:SF35">
    <property type="entry name" value="DNA REPAIR PROTEIN HOMOLOG YOBH"/>
    <property type="match status" value="1"/>
</dbReference>
<comment type="similarity">
    <text evidence="1">Belongs to the DNA polymerase type-Y family.</text>
</comment>
<dbReference type="Proteomes" id="UP000469292">
    <property type="component" value="Unassembled WGS sequence"/>
</dbReference>
<dbReference type="SUPFAM" id="SSF56672">
    <property type="entry name" value="DNA/RNA polymerases"/>
    <property type="match status" value="1"/>
</dbReference>
<comment type="caution">
    <text evidence="4">The sequence shown here is derived from an EMBL/GenBank/DDBJ whole genome shotgun (WGS) entry which is preliminary data.</text>
</comment>
<feature type="domain" description="UmuC" evidence="3">
    <location>
        <begin position="7"/>
        <end position="235"/>
    </location>
</feature>
<dbReference type="Gene3D" id="1.10.150.20">
    <property type="entry name" value="5' to 3' exonuclease, C-terminal subdomain"/>
    <property type="match status" value="1"/>
</dbReference>
<dbReference type="GO" id="GO:0006281">
    <property type="term" value="P:DNA repair"/>
    <property type="evidence" value="ECO:0007669"/>
    <property type="project" value="InterPro"/>
</dbReference>
<dbReference type="GO" id="GO:0003684">
    <property type="term" value="F:damaged DNA binding"/>
    <property type="evidence" value="ECO:0007669"/>
    <property type="project" value="InterPro"/>
</dbReference>